<name>A0A2V1D5N3_9PLEO</name>
<feature type="transmembrane region" description="Helical" evidence="1">
    <location>
        <begin position="7"/>
        <end position="28"/>
    </location>
</feature>
<proteinExistence type="predicted"/>
<keyword evidence="3" id="KW-1185">Reference proteome</keyword>
<dbReference type="AlphaFoldDB" id="A0A2V1D5N3"/>
<dbReference type="OrthoDB" id="5352400at2759"/>
<feature type="transmembrane region" description="Helical" evidence="1">
    <location>
        <begin position="75"/>
        <end position="93"/>
    </location>
</feature>
<protein>
    <recommendedName>
        <fullName evidence="4">MARVEL domain-containing protein</fullName>
    </recommendedName>
</protein>
<dbReference type="EMBL" id="KZ805596">
    <property type="protein sequence ID" value="PVH93325.1"/>
    <property type="molecule type" value="Genomic_DNA"/>
</dbReference>
<evidence type="ECO:0008006" key="4">
    <source>
        <dbReference type="Google" id="ProtNLM"/>
    </source>
</evidence>
<keyword evidence="1" id="KW-1133">Transmembrane helix</keyword>
<evidence type="ECO:0000313" key="3">
    <source>
        <dbReference type="Proteomes" id="UP000244855"/>
    </source>
</evidence>
<sequence length="179" mass="19836">MVPLARLIAFVATTLELGLATALILLFACAHSNEYRNILWTAGGAQGWNSDPSLRVYFYANYREPPPIPAIWDQSTSAANSCIAAFNAILWFIRLKVNLFSSKGLDLWSVLTTNALYDMLLIALWTTSISLQRAGDFSDNQHLSLSPWYLERDCEDASRDADTACRVGKASYSLSVFTA</sequence>
<gene>
    <name evidence="2" type="ORF">DM02DRAFT_541747</name>
</gene>
<reference evidence="2 3" key="1">
    <citation type="journal article" date="2018" name="Sci. Rep.">
        <title>Comparative genomics provides insights into the lifestyle and reveals functional heterogeneity of dark septate endophytic fungi.</title>
        <authorList>
            <person name="Knapp D.G."/>
            <person name="Nemeth J.B."/>
            <person name="Barry K."/>
            <person name="Hainaut M."/>
            <person name="Henrissat B."/>
            <person name="Johnson J."/>
            <person name="Kuo A."/>
            <person name="Lim J.H.P."/>
            <person name="Lipzen A."/>
            <person name="Nolan M."/>
            <person name="Ohm R.A."/>
            <person name="Tamas L."/>
            <person name="Grigoriev I.V."/>
            <person name="Spatafora J.W."/>
            <person name="Nagy L.G."/>
            <person name="Kovacs G.M."/>
        </authorList>
    </citation>
    <scope>NUCLEOTIDE SEQUENCE [LARGE SCALE GENOMIC DNA]</scope>
    <source>
        <strain evidence="2 3">DSE2036</strain>
    </source>
</reference>
<keyword evidence="1" id="KW-0472">Membrane</keyword>
<evidence type="ECO:0000256" key="1">
    <source>
        <dbReference type="SAM" id="Phobius"/>
    </source>
</evidence>
<dbReference type="PROSITE" id="PS51257">
    <property type="entry name" value="PROKAR_LIPOPROTEIN"/>
    <property type="match status" value="1"/>
</dbReference>
<dbReference type="Proteomes" id="UP000244855">
    <property type="component" value="Unassembled WGS sequence"/>
</dbReference>
<organism evidence="2 3">
    <name type="scientific">Periconia macrospinosa</name>
    <dbReference type="NCBI Taxonomy" id="97972"/>
    <lineage>
        <taxon>Eukaryota</taxon>
        <taxon>Fungi</taxon>
        <taxon>Dikarya</taxon>
        <taxon>Ascomycota</taxon>
        <taxon>Pezizomycotina</taxon>
        <taxon>Dothideomycetes</taxon>
        <taxon>Pleosporomycetidae</taxon>
        <taxon>Pleosporales</taxon>
        <taxon>Massarineae</taxon>
        <taxon>Periconiaceae</taxon>
        <taxon>Periconia</taxon>
    </lineage>
</organism>
<keyword evidence="1" id="KW-0812">Transmembrane</keyword>
<evidence type="ECO:0000313" key="2">
    <source>
        <dbReference type="EMBL" id="PVH93325.1"/>
    </source>
</evidence>
<feature type="transmembrane region" description="Helical" evidence="1">
    <location>
        <begin position="105"/>
        <end position="125"/>
    </location>
</feature>
<accession>A0A2V1D5N3</accession>